<keyword evidence="4" id="KW-0472">Membrane</keyword>
<dbReference type="GO" id="GO:0008643">
    <property type="term" value="P:carbohydrate transport"/>
    <property type="evidence" value="ECO:0007669"/>
    <property type="project" value="InterPro"/>
</dbReference>
<dbReference type="PANTHER" id="PTHR34001">
    <property type="entry name" value="BLL7405 PROTEIN"/>
    <property type="match status" value="1"/>
</dbReference>
<dbReference type="SUPFAM" id="SSF56925">
    <property type="entry name" value="OMPA-like"/>
    <property type="match status" value="1"/>
</dbReference>
<evidence type="ECO:0000256" key="2">
    <source>
        <dbReference type="ARBA" id="ARBA00008769"/>
    </source>
</evidence>
<dbReference type="Proteomes" id="UP000328092">
    <property type="component" value="Unassembled WGS sequence"/>
</dbReference>
<evidence type="ECO:0000256" key="4">
    <source>
        <dbReference type="ARBA" id="ARBA00023136"/>
    </source>
</evidence>
<feature type="domain" description="Outer membrane protein beta-barrel" evidence="8">
    <location>
        <begin position="124"/>
        <end position="339"/>
    </location>
</feature>
<dbReference type="InterPro" id="IPR038673">
    <property type="entry name" value="OprB_sf"/>
</dbReference>
<dbReference type="InterPro" id="IPR011250">
    <property type="entry name" value="OMP/PagP_B-barrel"/>
</dbReference>
<keyword evidence="10" id="KW-1185">Reference proteome</keyword>
<dbReference type="GO" id="GO:0015288">
    <property type="term" value="F:porin activity"/>
    <property type="evidence" value="ECO:0007669"/>
    <property type="project" value="InterPro"/>
</dbReference>
<dbReference type="PANTHER" id="PTHR34001:SF3">
    <property type="entry name" value="BLL7405 PROTEIN"/>
    <property type="match status" value="1"/>
</dbReference>
<evidence type="ECO:0000256" key="5">
    <source>
        <dbReference type="ARBA" id="ARBA00023237"/>
    </source>
</evidence>
<evidence type="ECO:0000313" key="9">
    <source>
        <dbReference type="EMBL" id="VIO66547.1"/>
    </source>
</evidence>
<comment type="similarity">
    <text evidence="2 7">Belongs to the OprB family.</text>
</comment>
<evidence type="ECO:0000259" key="8">
    <source>
        <dbReference type="Pfam" id="PF13505"/>
    </source>
</evidence>
<comment type="similarity">
    <text evidence="6">Belongs to the Omp25/RopB family.</text>
</comment>
<comment type="caution">
    <text evidence="9">The sequence shown here is derived from an EMBL/GenBank/DDBJ whole genome shotgun (WGS) entry which is preliminary data.</text>
</comment>
<keyword evidence="3" id="KW-0732">Signal</keyword>
<gene>
    <name evidence="9" type="ORF">CI1B_16690</name>
</gene>
<sequence>MATSISRAVEAARPMAAATAGRGALLHRCHRGVQIRWVTGRAQLLLRITCNKNLKMMGAGLALRGQARIGPGTAGDEFKSWVARGRQICSDGRRIRQLFAERRRVMTCIRLFRVRIAAGAALGAAAFGTPAAAADMALNSPAARTVYSWTGFYVGAHVGYGDGSLGPGTNPLPQQGFLFPPTVTGGIGGFQVGYNKEFANRFVLGVEADATFTSPTDIPRRVLAPFNSTIDYAGTLRGRVGYSFGNWMPYLTGGFAWGHSHVKVNDADGAVISEPGQYHTGWTAGAGAEFALSGNWTAKVEYEYVDLSRKTLGLAEFGMPGVAIEPRRHLLKFGLNYQFGDSPWSAAPTRTALPESDNWSVHAQTTLLPQTYPSFRAPYTGTNSLPGPGQTQMTWTTTAFLGVRLWDGGEFYFNPETAQGFGLNGTLGLAGFSNGEAQKAGAPYPKIRPQRYYFKQTFGLGGEQEELADGPNQIAGKRDIDRVTVVVGRFAVGDFFDGNSYAKDPRADFMNWAMWASAAYDFPADLPGYTRGAVVELNRKDWAVRAGLFQVPNAPNSDVLVYNTGGAVVEFEGRYSIFEQPGKLRVGIFGNRGNSGNYRQALAIEDANPRLDINDVMAGIRKDNPKYGFYLNGEQQIVQDVGLFGRLSWNDGQNEILSFTDVDRSVSGGLSIKGGRWGRPNDTIGIGGAVNGLSAAHRDFLAAGGLGLLIGDGALNYSPERIFETYYAYQVNKNLTLTADYQFITNPAYNADRGPVHIFSGRVHGEF</sequence>
<dbReference type="InterPro" id="IPR027385">
    <property type="entry name" value="Beta-barrel_OMP"/>
</dbReference>
<protein>
    <recommendedName>
        <fullName evidence="8">Outer membrane protein beta-barrel domain-containing protein</fullName>
    </recommendedName>
</protein>
<evidence type="ECO:0000256" key="6">
    <source>
        <dbReference type="ARBA" id="ARBA00038306"/>
    </source>
</evidence>
<evidence type="ECO:0000256" key="3">
    <source>
        <dbReference type="ARBA" id="ARBA00022729"/>
    </source>
</evidence>
<accession>A0A508SZW6</accession>
<dbReference type="InterPro" id="IPR051692">
    <property type="entry name" value="OMP-like"/>
</dbReference>
<organism evidence="9 10">
    <name type="scientific">Bradyrhizobium ivorense</name>
    <dbReference type="NCBI Taxonomy" id="2511166"/>
    <lineage>
        <taxon>Bacteria</taxon>
        <taxon>Pseudomonadati</taxon>
        <taxon>Pseudomonadota</taxon>
        <taxon>Alphaproteobacteria</taxon>
        <taxon>Hyphomicrobiales</taxon>
        <taxon>Nitrobacteraceae</taxon>
        <taxon>Bradyrhizobium</taxon>
    </lineage>
</organism>
<evidence type="ECO:0000256" key="1">
    <source>
        <dbReference type="ARBA" id="ARBA00004442"/>
    </source>
</evidence>
<dbReference type="Gene3D" id="2.40.160.180">
    <property type="entry name" value="Carbohydrate-selective porin OprB"/>
    <property type="match status" value="1"/>
</dbReference>
<reference evidence="9" key="1">
    <citation type="submission" date="2019-02" db="EMBL/GenBank/DDBJ databases">
        <authorList>
            <person name="Pothier F.J."/>
        </authorList>
    </citation>
    <scope>NUCLEOTIDE SEQUENCE</scope>
    <source>
        <strain evidence="9">CI-1B</strain>
    </source>
</reference>
<dbReference type="GO" id="GO:0009279">
    <property type="term" value="C:cell outer membrane"/>
    <property type="evidence" value="ECO:0007669"/>
    <property type="project" value="UniProtKB-SubCell"/>
</dbReference>
<dbReference type="Gene3D" id="2.40.160.20">
    <property type="match status" value="1"/>
</dbReference>
<comment type="subcellular location">
    <subcellularLocation>
        <location evidence="1">Cell outer membrane</location>
    </subcellularLocation>
</comment>
<keyword evidence="5" id="KW-0998">Cell outer membrane</keyword>
<dbReference type="AlphaFoldDB" id="A0A508SZW6"/>
<proteinExistence type="inferred from homology"/>
<evidence type="ECO:0000313" key="10">
    <source>
        <dbReference type="Proteomes" id="UP000328092"/>
    </source>
</evidence>
<dbReference type="InterPro" id="IPR007049">
    <property type="entry name" value="Carb-sel_porin_OprB"/>
</dbReference>
<dbReference type="Pfam" id="PF04966">
    <property type="entry name" value="OprB"/>
    <property type="match status" value="1"/>
</dbReference>
<name>A0A508SZW6_9BRAD</name>
<dbReference type="Pfam" id="PF13505">
    <property type="entry name" value="OMP_b-brl"/>
    <property type="match status" value="1"/>
</dbReference>
<dbReference type="EMBL" id="CAADFC020000004">
    <property type="protein sequence ID" value="VIO66547.1"/>
    <property type="molecule type" value="Genomic_DNA"/>
</dbReference>
<evidence type="ECO:0000256" key="7">
    <source>
        <dbReference type="RuleBase" id="RU363072"/>
    </source>
</evidence>